<proteinExistence type="predicted"/>
<gene>
    <name evidence="1" type="ORF">MS2017_0652</name>
</gene>
<dbReference type="Proteomes" id="UP000278334">
    <property type="component" value="Chromosome"/>
</dbReference>
<sequence length="531" mass="61066">MIYIFRLGIVNSTTQPTVIKIKSNSIMDALELYRQTYTYDTSNNLTHLSHQANSNTWQQTIAIHPHNNRGTETPQSTTDFDTNGNLLTLNNIGTLHWHYNNTLNKLTQQDKNNTTEYYVYDHQGNRVRTVIESNKQIQSQRNYLPSLDISTNKAKQQTNTLHIGTHILSETSENNTQTRYQLSSHLKANTLELNDQAQVVSYECYYPYGATTLIAGKNKTQVQQKRYRYTGKERDDSSGLYYYGARYLAPWMARWISPDPTGIVGGLNLYAYVSNNPLKYIDPTGHVRTIADQEDTEEGAAGGTSSRLDAKRYAQISEAVQAEKMKRIMEVREEILQSNIFMRLGTLNSSSRLLEQGIVRQSVDMSITKLRESIEKNIEKIKNRHGLSFFSASIEFHSSDKFKKMVFDKYKVANCAESANMMLYVLGKDYPNMFVESLGTYHPDHVFNIINRDQSTPIFEPEKWNEDTLIVDAWAKSVLTKQEFTHINFSTKHYKLGVYMLGETEHVVRHKNTVSVRLFFGTRLTLEESRL</sequence>
<evidence type="ECO:0000313" key="1">
    <source>
        <dbReference type="EMBL" id="AYQ56385.1"/>
    </source>
</evidence>
<dbReference type="PANTHER" id="PTHR32305:SF15">
    <property type="entry name" value="PROTEIN RHSA-RELATED"/>
    <property type="match status" value="1"/>
</dbReference>
<dbReference type="AlphaFoldDB" id="A0A3G3IKR2"/>
<dbReference type="PRINTS" id="PR00394">
    <property type="entry name" value="RHSPROTEIN"/>
</dbReference>
<dbReference type="RefSeq" id="WP_241156953.1">
    <property type="nucleotide sequence ID" value="NZ_CP024634.1"/>
</dbReference>
<dbReference type="KEGG" id="bthg:MS2017_0652"/>
<dbReference type="EMBL" id="CP024634">
    <property type="protein sequence ID" value="AYQ56385.1"/>
    <property type="molecule type" value="Genomic_DNA"/>
</dbReference>
<dbReference type="InterPro" id="IPR022385">
    <property type="entry name" value="Rhs_assc_core"/>
</dbReference>
<organism evidence="1 2">
    <name type="scientific">Bathymodiolus thermophilus thioautotrophic gill symbiont</name>
    <dbReference type="NCBI Taxonomy" id="2360"/>
    <lineage>
        <taxon>Bacteria</taxon>
        <taxon>Pseudomonadati</taxon>
        <taxon>Pseudomonadota</taxon>
        <taxon>Gammaproteobacteria</taxon>
        <taxon>sulfur-oxidizing symbionts</taxon>
    </lineage>
</organism>
<name>A0A3G3IKR2_9GAMM</name>
<protein>
    <recommendedName>
        <fullName evidence="3">Insecticidal toxin complex protein</fullName>
    </recommendedName>
</protein>
<dbReference type="Gene3D" id="2.180.10.10">
    <property type="entry name" value="RHS repeat-associated core"/>
    <property type="match status" value="1"/>
</dbReference>
<evidence type="ECO:0008006" key="3">
    <source>
        <dbReference type="Google" id="ProtNLM"/>
    </source>
</evidence>
<dbReference type="NCBIfam" id="TIGR03696">
    <property type="entry name" value="Rhs_assc_core"/>
    <property type="match status" value="1"/>
</dbReference>
<dbReference type="PANTHER" id="PTHR32305">
    <property type="match status" value="1"/>
</dbReference>
<evidence type="ECO:0000313" key="2">
    <source>
        <dbReference type="Proteomes" id="UP000278334"/>
    </source>
</evidence>
<accession>A0A3G3IKR2</accession>
<reference evidence="1 2" key="1">
    <citation type="submission" date="2017-11" db="EMBL/GenBank/DDBJ databases">
        <title>Genome sequence of the bacterial symbiont EPR9N from a vent mussel Bathymodiolus thermophilus.</title>
        <authorList>
            <person name="Won Y.-J."/>
        </authorList>
    </citation>
    <scope>NUCLEOTIDE SEQUENCE [LARGE SCALE GENOMIC DNA]</scope>
    <source>
        <strain evidence="1 2">EPR9N</strain>
    </source>
</reference>
<dbReference type="InterPro" id="IPR050708">
    <property type="entry name" value="T6SS_VgrG/RHS"/>
</dbReference>